<name>A0A417Y3X8_9ACTN</name>
<gene>
    <name evidence="2" type="ORF">D0Z08_08880</name>
</gene>
<dbReference type="SUPFAM" id="SSF56281">
    <property type="entry name" value="Metallo-hydrolase/oxidoreductase"/>
    <property type="match status" value="1"/>
</dbReference>
<dbReference type="AlphaFoldDB" id="A0A417Y3X8"/>
<organism evidence="2 3">
    <name type="scientific">Nocardioides immobilis</name>
    <dbReference type="NCBI Taxonomy" id="2049295"/>
    <lineage>
        <taxon>Bacteria</taxon>
        <taxon>Bacillati</taxon>
        <taxon>Actinomycetota</taxon>
        <taxon>Actinomycetes</taxon>
        <taxon>Propionibacteriales</taxon>
        <taxon>Nocardioidaceae</taxon>
        <taxon>Nocardioides</taxon>
    </lineage>
</organism>
<dbReference type="PANTHER" id="PTHR42951">
    <property type="entry name" value="METALLO-BETA-LACTAMASE DOMAIN-CONTAINING"/>
    <property type="match status" value="1"/>
</dbReference>
<dbReference type="PANTHER" id="PTHR42951:SF4">
    <property type="entry name" value="ACYL-COENZYME A THIOESTERASE MBLAC2"/>
    <property type="match status" value="1"/>
</dbReference>
<protein>
    <submittedName>
        <fullName evidence="2">MBL fold metallo-hydrolase</fullName>
    </submittedName>
</protein>
<evidence type="ECO:0000259" key="1">
    <source>
        <dbReference type="SMART" id="SM00849"/>
    </source>
</evidence>
<dbReference type="GO" id="GO:0016787">
    <property type="term" value="F:hydrolase activity"/>
    <property type="evidence" value="ECO:0007669"/>
    <property type="project" value="UniProtKB-KW"/>
</dbReference>
<dbReference type="Proteomes" id="UP000283644">
    <property type="component" value="Unassembled WGS sequence"/>
</dbReference>
<feature type="domain" description="Metallo-beta-lactamase" evidence="1">
    <location>
        <begin position="21"/>
        <end position="216"/>
    </location>
</feature>
<dbReference type="InterPro" id="IPR001279">
    <property type="entry name" value="Metallo-B-lactamas"/>
</dbReference>
<accession>A0A417Y3X8</accession>
<dbReference type="OrthoDB" id="2971563at2"/>
<dbReference type="EMBL" id="QXGH01000013">
    <property type="protein sequence ID" value="RHW27271.1"/>
    <property type="molecule type" value="Genomic_DNA"/>
</dbReference>
<dbReference type="InterPro" id="IPR050855">
    <property type="entry name" value="NDM-1-like"/>
</dbReference>
<evidence type="ECO:0000313" key="2">
    <source>
        <dbReference type="EMBL" id="RHW27271.1"/>
    </source>
</evidence>
<evidence type="ECO:0000313" key="3">
    <source>
        <dbReference type="Proteomes" id="UP000283644"/>
    </source>
</evidence>
<dbReference type="InterPro" id="IPR036866">
    <property type="entry name" value="RibonucZ/Hydroxyglut_hydro"/>
</dbReference>
<dbReference type="Pfam" id="PF00753">
    <property type="entry name" value="Lactamase_B"/>
    <property type="match status" value="1"/>
</dbReference>
<keyword evidence="2" id="KW-0378">Hydrolase</keyword>
<sequence>MERVTDDLIRIDEPHVHELLRANIWQVRGRERDLVVDAGLGVASLRGHVPALFERDPVLVLTHRHLDHVGSAHEFGDRRMHPATEVDGTPASLRGPEVAALLGLEWPDAPDLLINGVPSETFEVDDYAIPPAPATAVLSDGDTIDLGDRQLRVLHLPGHTPGCLCLFDEHSGALFSGDVVYDDVLLDELPESDIPAYFDSMRRLRSLPVEVVYPGHGDPFDGDRLGELVDAYVAARSRNRSS</sequence>
<dbReference type="SMART" id="SM00849">
    <property type="entry name" value="Lactamase_B"/>
    <property type="match status" value="1"/>
</dbReference>
<dbReference type="Gene3D" id="3.60.15.10">
    <property type="entry name" value="Ribonuclease Z/Hydroxyacylglutathione hydrolase-like"/>
    <property type="match status" value="1"/>
</dbReference>
<reference evidence="2 3" key="1">
    <citation type="submission" date="2018-09" db="EMBL/GenBank/DDBJ databases">
        <title>Genome sequencing of Nocardioides immobilis CCTCC AB 2017083 for comparison to Nocardioides silvaticus.</title>
        <authorList>
            <person name="Li C."/>
            <person name="Wang G."/>
        </authorList>
    </citation>
    <scope>NUCLEOTIDE SEQUENCE [LARGE SCALE GENOMIC DNA]</scope>
    <source>
        <strain evidence="2 3">CCTCC AB 2017083</strain>
    </source>
</reference>
<keyword evidence="3" id="KW-1185">Reference proteome</keyword>
<comment type="caution">
    <text evidence="2">The sequence shown here is derived from an EMBL/GenBank/DDBJ whole genome shotgun (WGS) entry which is preliminary data.</text>
</comment>
<proteinExistence type="predicted"/>